<keyword evidence="2" id="KW-1185">Reference proteome</keyword>
<organism evidence="1 2">
    <name type="scientific">Olpidium bornovanus</name>
    <dbReference type="NCBI Taxonomy" id="278681"/>
    <lineage>
        <taxon>Eukaryota</taxon>
        <taxon>Fungi</taxon>
        <taxon>Fungi incertae sedis</taxon>
        <taxon>Olpidiomycota</taxon>
        <taxon>Olpidiomycotina</taxon>
        <taxon>Olpidiomycetes</taxon>
        <taxon>Olpidiales</taxon>
        <taxon>Olpidiaceae</taxon>
        <taxon>Olpidium</taxon>
    </lineage>
</organism>
<accession>A0A8H8DFK8</accession>
<dbReference type="EMBL" id="JAEFCI010011157">
    <property type="protein sequence ID" value="KAG5456789.1"/>
    <property type="molecule type" value="Genomic_DNA"/>
</dbReference>
<sequence>MSIENLLNPIEEDEAAHPELDDLGILAYVQDAEEQEEEAPEGEEILDDLGILAFVQDAEKEEAPEGEEIVTLKRQTSFRESVFLLICLMFLNPSTAMPLK</sequence>
<name>A0A8H8DFK8_9FUNG</name>
<proteinExistence type="predicted"/>
<evidence type="ECO:0000313" key="1">
    <source>
        <dbReference type="EMBL" id="KAG5456789.1"/>
    </source>
</evidence>
<comment type="caution">
    <text evidence="1">The sequence shown here is derived from an EMBL/GenBank/DDBJ whole genome shotgun (WGS) entry which is preliminary data.</text>
</comment>
<evidence type="ECO:0000313" key="2">
    <source>
        <dbReference type="Proteomes" id="UP000673691"/>
    </source>
</evidence>
<reference evidence="1 2" key="1">
    <citation type="journal article" name="Sci. Rep.">
        <title>Genome-scale phylogenetic analyses confirm Olpidium as the closest living zoosporic fungus to the non-flagellated, terrestrial fungi.</title>
        <authorList>
            <person name="Chang Y."/>
            <person name="Rochon D."/>
            <person name="Sekimoto S."/>
            <person name="Wang Y."/>
            <person name="Chovatia M."/>
            <person name="Sandor L."/>
            <person name="Salamov A."/>
            <person name="Grigoriev I.V."/>
            <person name="Stajich J.E."/>
            <person name="Spatafora J.W."/>
        </authorList>
    </citation>
    <scope>NUCLEOTIDE SEQUENCE [LARGE SCALE GENOMIC DNA]</scope>
    <source>
        <strain evidence="1">S191</strain>
    </source>
</reference>
<protein>
    <submittedName>
        <fullName evidence="1">Uncharacterized protein</fullName>
    </submittedName>
</protein>
<dbReference type="Proteomes" id="UP000673691">
    <property type="component" value="Unassembled WGS sequence"/>
</dbReference>
<dbReference type="AlphaFoldDB" id="A0A8H8DFK8"/>
<gene>
    <name evidence="1" type="ORF">BJ554DRAFT_3366</name>
</gene>